<protein>
    <submittedName>
        <fullName evidence="2">Uncharacterized protein</fullName>
    </submittedName>
</protein>
<feature type="region of interest" description="Disordered" evidence="1">
    <location>
        <begin position="78"/>
        <end position="103"/>
    </location>
</feature>
<sequence>MPQSPVRLNGLASQKRLIPHDYHKISVYFTVLLFRAAVDIYLLCNLREELHLGSRPPLLIKSIVPTCMAQYQRALAIHSQGHRNRGQSARPVDKEDAKSQHRSTGQVVVQFSLCRPISTLSNTLTGHVAYLLQETRCKMELDPCCRRNAGPMDGTDCDGECAVVHLTGSAVQLLQLAYYRSTRATGPSSSNIDPYRRRGKLSSFETKRPMIHSEVHAVAVENESIQPTSQARPHKAIVVLFMNYLSFPASRFYSRNLIDPTLFHLPILCCIDSFTAFQRAYALRAYSRSPGHLELSNIWTDVAQDPCKLDWPTGS</sequence>
<evidence type="ECO:0000313" key="2">
    <source>
        <dbReference type="EMBL" id="VEL33098.1"/>
    </source>
</evidence>
<dbReference type="Proteomes" id="UP000784294">
    <property type="component" value="Unassembled WGS sequence"/>
</dbReference>
<accession>A0A3S5C3N2</accession>
<organism evidence="2 3">
    <name type="scientific">Protopolystoma xenopodis</name>
    <dbReference type="NCBI Taxonomy" id="117903"/>
    <lineage>
        <taxon>Eukaryota</taxon>
        <taxon>Metazoa</taxon>
        <taxon>Spiralia</taxon>
        <taxon>Lophotrochozoa</taxon>
        <taxon>Platyhelminthes</taxon>
        <taxon>Monogenea</taxon>
        <taxon>Polyopisthocotylea</taxon>
        <taxon>Polystomatidea</taxon>
        <taxon>Polystomatidae</taxon>
        <taxon>Protopolystoma</taxon>
    </lineage>
</organism>
<name>A0A3S5C3N2_9PLAT</name>
<evidence type="ECO:0000256" key="1">
    <source>
        <dbReference type="SAM" id="MobiDB-lite"/>
    </source>
</evidence>
<reference evidence="2" key="1">
    <citation type="submission" date="2018-11" db="EMBL/GenBank/DDBJ databases">
        <authorList>
            <consortium name="Pathogen Informatics"/>
        </authorList>
    </citation>
    <scope>NUCLEOTIDE SEQUENCE</scope>
</reference>
<evidence type="ECO:0000313" key="3">
    <source>
        <dbReference type="Proteomes" id="UP000784294"/>
    </source>
</evidence>
<dbReference type="AlphaFoldDB" id="A0A3S5C3N2"/>
<dbReference type="EMBL" id="CAAALY010245167">
    <property type="protein sequence ID" value="VEL33098.1"/>
    <property type="molecule type" value="Genomic_DNA"/>
</dbReference>
<gene>
    <name evidence="2" type="ORF">PXEA_LOCUS26538</name>
</gene>
<keyword evidence="3" id="KW-1185">Reference proteome</keyword>
<proteinExistence type="predicted"/>
<comment type="caution">
    <text evidence="2">The sequence shown here is derived from an EMBL/GenBank/DDBJ whole genome shotgun (WGS) entry which is preliminary data.</text>
</comment>